<gene>
    <name evidence="1" type="ORF">RIMI_LOCUS9323604</name>
</gene>
<protein>
    <submittedName>
        <fullName evidence="1">Uncharacterized protein</fullName>
    </submittedName>
</protein>
<evidence type="ECO:0000313" key="2">
    <source>
        <dbReference type="Proteomes" id="UP001176940"/>
    </source>
</evidence>
<name>A0ABN9LKB1_9NEOB</name>
<dbReference type="Proteomes" id="UP001176940">
    <property type="component" value="Unassembled WGS sequence"/>
</dbReference>
<dbReference type="EMBL" id="CAUEEQ010019233">
    <property type="protein sequence ID" value="CAJ0941713.1"/>
    <property type="molecule type" value="Genomic_DNA"/>
</dbReference>
<proteinExistence type="predicted"/>
<comment type="caution">
    <text evidence="1">The sequence shown here is derived from an EMBL/GenBank/DDBJ whole genome shotgun (WGS) entry which is preliminary data.</text>
</comment>
<accession>A0ABN9LKB1</accession>
<keyword evidence="2" id="KW-1185">Reference proteome</keyword>
<organism evidence="1 2">
    <name type="scientific">Ranitomeya imitator</name>
    <name type="common">mimic poison frog</name>
    <dbReference type="NCBI Taxonomy" id="111125"/>
    <lineage>
        <taxon>Eukaryota</taxon>
        <taxon>Metazoa</taxon>
        <taxon>Chordata</taxon>
        <taxon>Craniata</taxon>
        <taxon>Vertebrata</taxon>
        <taxon>Euteleostomi</taxon>
        <taxon>Amphibia</taxon>
        <taxon>Batrachia</taxon>
        <taxon>Anura</taxon>
        <taxon>Neobatrachia</taxon>
        <taxon>Hyloidea</taxon>
        <taxon>Dendrobatidae</taxon>
        <taxon>Dendrobatinae</taxon>
        <taxon>Ranitomeya</taxon>
    </lineage>
</organism>
<reference evidence="1" key="1">
    <citation type="submission" date="2023-07" db="EMBL/GenBank/DDBJ databases">
        <authorList>
            <person name="Stuckert A."/>
        </authorList>
    </citation>
    <scope>NUCLEOTIDE SEQUENCE</scope>
</reference>
<sequence length="37" mass="4388">MLYHISEKPKGTLSTYQVLLGLLVRNMQSLTWPRREQ</sequence>
<evidence type="ECO:0000313" key="1">
    <source>
        <dbReference type="EMBL" id="CAJ0941713.1"/>
    </source>
</evidence>